<dbReference type="PROSITE" id="PS51192">
    <property type="entry name" value="HELICASE_ATP_BIND_1"/>
    <property type="match status" value="1"/>
</dbReference>
<dbReference type="GO" id="GO:0005524">
    <property type="term" value="F:ATP binding"/>
    <property type="evidence" value="ECO:0007669"/>
    <property type="project" value="InterPro"/>
</dbReference>
<evidence type="ECO:0000256" key="1">
    <source>
        <dbReference type="SAM" id="Phobius"/>
    </source>
</evidence>
<dbReference type="InterPro" id="IPR050742">
    <property type="entry name" value="Helicase_Restrict-Modif_Enz"/>
</dbReference>
<proteinExistence type="predicted"/>
<dbReference type="InterPro" id="IPR027417">
    <property type="entry name" value="P-loop_NTPase"/>
</dbReference>
<dbReference type="Pfam" id="PF04851">
    <property type="entry name" value="ResIII"/>
    <property type="match status" value="1"/>
</dbReference>
<feature type="transmembrane region" description="Helical" evidence="1">
    <location>
        <begin position="707"/>
        <end position="725"/>
    </location>
</feature>
<dbReference type="OrthoDB" id="9758243at2"/>
<dbReference type="CDD" id="cd18785">
    <property type="entry name" value="SF2_C"/>
    <property type="match status" value="1"/>
</dbReference>
<keyword evidence="1" id="KW-0812">Transmembrane</keyword>
<protein>
    <recommendedName>
        <fullName evidence="2">Helicase ATP-binding domain-containing protein</fullName>
    </recommendedName>
</protein>
<evidence type="ECO:0000313" key="3">
    <source>
        <dbReference type="EMBL" id="OUQ30261.1"/>
    </source>
</evidence>
<keyword evidence="4" id="KW-1185">Reference proteome</keyword>
<evidence type="ECO:0000313" key="4">
    <source>
        <dbReference type="Proteomes" id="UP000195305"/>
    </source>
</evidence>
<dbReference type="Proteomes" id="UP000195305">
    <property type="component" value="Unassembled WGS sequence"/>
</dbReference>
<reference evidence="3 4" key="1">
    <citation type="journal article" date="2018" name="BMC Genomics">
        <title>Whole genome sequencing and function prediction of 133 gut anaerobes isolated from chicken caecum in pure cultures.</title>
        <authorList>
            <person name="Medvecky M."/>
            <person name="Cejkova D."/>
            <person name="Polansky O."/>
            <person name="Karasova D."/>
            <person name="Kubasova T."/>
            <person name="Cizek A."/>
            <person name="Rychlik I."/>
        </authorList>
    </citation>
    <scope>NUCLEOTIDE SEQUENCE [LARGE SCALE GENOMIC DNA]</scope>
    <source>
        <strain evidence="3 4">An13</strain>
    </source>
</reference>
<dbReference type="EMBL" id="NFLJ01000067">
    <property type="protein sequence ID" value="OUQ30261.1"/>
    <property type="molecule type" value="Genomic_DNA"/>
</dbReference>
<dbReference type="RefSeq" id="WP_087360447.1">
    <property type="nucleotide sequence ID" value="NZ_NFLJ01000067.1"/>
</dbReference>
<dbReference type="AlphaFoldDB" id="A0A1Y4SMQ1"/>
<dbReference type="GO" id="GO:0005829">
    <property type="term" value="C:cytosol"/>
    <property type="evidence" value="ECO:0007669"/>
    <property type="project" value="TreeGrafter"/>
</dbReference>
<keyword evidence="1" id="KW-1133">Transmembrane helix</keyword>
<dbReference type="PANTHER" id="PTHR47396">
    <property type="entry name" value="TYPE I RESTRICTION ENZYME ECOKI R PROTEIN"/>
    <property type="match status" value="1"/>
</dbReference>
<dbReference type="Gene3D" id="3.40.50.300">
    <property type="entry name" value="P-loop containing nucleotide triphosphate hydrolases"/>
    <property type="match status" value="2"/>
</dbReference>
<dbReference type="SMART" id="SM00487">
    <property type="entry name" value="DEXDc"/>
    <property type="match status" value="1"/>
</dbReference>
<evidence type="ECO:0000259" key="2">
    <source>
        <dbReference type="PROSITE" id="PS51192"/>
    </source>
</evidence>
<dbReference type="InterPro" id="IPR014001">
    <property type="entry name" value="Helicase_ATP-bd"/>
</dbReference>
<dbReference type="GO" id="GO:0016787">
    <property type="term" value="F:hydrolase activity"/>
    <property type="evidence" value="ECO:0007669"/>
    <property type="project" value="InterPro"/>
</dbReference>
<sequence length="885" mass="103142">MNCQDILEFQGVWRDYQQRILDQLDILKKDQKIHIVAAPGSGKTTLGIEIIRLVNQPTLILVPTITIRQQWVSRINEAFLKKGLKSEDYISQDLKHLQLINVATYQSIHSAMKKVSQQDDEENMDYQDYSLIDAVREAGIQTLCLDECHHLKTEWWKALEDFKKEISSSLFTISLTATPPYDSTPAMWTRYLDMCGDIDVEITVPELVKEGSLCPHQDYVYFNYPTAKEEAKMKKFQEDAQTVFDYFMSNSLFQQAVLSHPYIQSVQDLDQALEKPAYLSSLLIYLESQHLSYPQAYLKILGTKTLEPMSIQWMEILLQGFFFDDCDSYTILEEDFQELYQYIKSYGMIDKKKVVMQVDIAFEKMMISSVGKCESIKVIVNHEYQNMQKDLKLLILTDYIKAEYEKAIGDESMNVHALGVLPFFEMLRRESIQQVQPFHLAVLCGSMIIIPACLKEQLKQLVEQKDRIVFQPFKKIDDYVKVEMKGNHQDIIKAVSTLFEQEGIQILIGTKSLLGEGWDSPCVNTLILASFVGSFMLSNQMRGRAIRTYAKNPDKVSHIWHLVCIPPHKGIINRRQFIEDNESDFENLKRRMEHFLGLHYEKDFIENGIGRLTAIQYPLTRAHIKTTNQKMLALSSKRNQLKERWQRSLTIYDKIEVVDEIETEDQNITSVLLYDALRHMTIMIVSFVLAFIVVIALMLFFEITSSYMMYLLVTYVMVGLVSVFLKWKKVLTWRNPLNRLQAFGDGIYQAMLNMHMFELLNCRVQTESQAVFYSIYLSGGTAHDKALFAKCVNEFFDEMDNQRYILYNKHQRPKTNRYFVVPDVFSKRKEDAMIFAKCMQPYIGRYELIYTRNEQGRKILLQGRRDALANRQNRLLTRKKVKGAL</sequence>
<name>A0A1Y4SMQ1_9FIRM</name>
<dbReference type="SUPFAM" id="SSF52540">
    <property type="entry name" value="P-loop containing nucleoside triphosphate hydrolases"/>
    <property type="match status" value="1"/>
</dbReference>
<feature type="domain" description="Helicase ATP-binding" evidence="2">
    <location>
        <begin position="24"/>
        <end position="197"/>
    </location>
</feature>
<dbReference type="GO" id="GO:0003677">
    <property type="term" value="F:DNA binding"/>
    <property type="evidence" value="ECO:0007669"/>
    <property type="project" value="InterPro"/>
</dbReference>
<feature type="non-terminal residue" evidence="3">
    <location>
        <position position="885"/>
    </location>
</feature>
<organism evidence="3 4">
    <name type="scientific">Massilimicrobiota timonensis</name>
    <dbReference type="NCBI Taxonomy" id="1776392"/>
    <lineage>
        <taxon>Bacteria</taxon>
        <taxon>Bacillati</taxon>
        <taxon>Bacillota</taxon>
        <taxon>Erysipelotrichia</taxon>
        <taxon>Erysipelotrichales</taxon>
        <taxon>Erysipelotrichaceae</taxon>
        <taxon>Massilimicrobiota</taxon>
    </lineage>
</organism>
<dbReference type="PANTHER" id="PTHR47396:SF1">
    <property type="entry name" value="ATP-DEPENDENT HELICASE IRC3-RELATED"/>
    <property type="match status" value="1"/>
</dbReference>
<keyword evidence="1" id="KW-0472">Membrane</keyword>
<feature type="transmembrane region" description="Helical" evidence="1">
    <location>
        <begin position="682"/>
        <end position="701"/>
    </location>
</feature>
<dbReference type="InterPro" id="IPR006935">
    <property type="entry name" value="Helicase/UvrB_N"/>
</dbReference>
<gene>
    <name evidence="3" type="ORF">B5E75_13805</name>
</gene>
<accession>A0A1Y4SMQ1</accession>
<comment type="caution">
    <text evidence="3">The sequence shown here is derived from an EMBL/GenBank/DDBJ whole genome shotgun (WGS) entry which is preliminary data.</text>
</comment>